<dbReference type="CDD" id="cd06261">
    <property type="entry name" value="TM_PBP2"/>
    <property type="match status" value="1"/>
</dbReference>
<dbReference type="GO" id="GO:0043190">
    <property type="term" value="C:ATP-binding cassette (ABC) transporter complex"/>
    <property type="evidence" value="ECO:0007669"/>
    <property type="project" value="InterPro"/>
</dbReference>
<dbReference type="Proteomes" id="UP000549457">
    <property type="component" value="Unassembled WGS sequence"/>
</dbReference>
<dbReference type="Gene3D" id="1.10.3720.10">
    <property type="entry name" value="MetI-like"/>
    <property type="match status" value="1"/>
</dbReference>
<evidence type="ECO:0000313" key="12">
    <source>
        <dbReference type="Proteomes" id="UP000549457"/>
    </source>
</evidence>
<comment type="similarity">
    <text evidence="2">Belongs to the binding-protein-dependent transport system permease family. HisMQ subfamily.</text>
</comment>
<dbReference type="InterPro" id="IPR043429">
    <property type="entry name" value="ArtM/GltK/GlnP/TcyL/YhdX-like"/>
</dbReference>
<feature type="transmembrane region" description="Helical" evidence="9">
    <location>
        <begin position="50"/>
        <end position="73"/>
    </location>
</feature>
<keyword evidence="5 9" id="KW-0812">Transmembrane</keyword>
<evidence type="ECO:0000256" key="6">
    <source>
        <dbReference type="ARBA" id="ARBA00022970"/>
    </source>
</evidence>
<comment type="caution">
    <text evidence="11">The sequence shown here is derived from an EMBL/GenBank/DDBJ whole genome shotgun (WGS) entry which is preliminary data.</text>
</comment>
<feature type="transmembrane region" description="Helical" evidence="9">
    <location>
        <begin position="12"/>
        <end position="38"/>
    </location>
</feature>
<evidence type="ECO:0000256" key="2">
    <source>
        <dbReference type="ARBA" id="ARBA00010072"/>
    </source>
</evidence>
<dbReference type="AlphaFoldDB" id="A0A840SUI7"/>
<feature type="domain" description="ABC transmembrane type-1" evidence="10">
    <location>
        <begin position="6"/>
        <end position="202"/>
    </location>
</feature>
<gene>
    <name evidence="11" type="ORF">HNP73_002880</name>
</gene>
<protein>
    <submittedName>
        <fullName evidence="11">Polar amino acid transport system permease protein</fullName>
    </submittedName>
</protein>
<evidence type="ECO:0000259" key="10">
    <source>
        <dbReference type="PROSITE" id="PS50928"/>
    </source>
</evidence>
<comment type="subcellular location">
    <subcellularLocation>
        <location evidence="1">Cell inner membrane</location>
        <topology evidence="1">Multi-pass membrane protein</topology>
    </subcellularLocation>
    <subcellularLocation>
        <location evidence="9">Cell membrane</location>
        <topology evidence="9">Multi-pass membrane protein</topology>
    </subcellularLocation>
</comment>
<dbReference type="InterPro" id="IPR000515">
    <property type="entry name" value="MetI-like"/>
</dbReference>
<dbReference type="PANTHER" id="PTHR30614:SF0">
    <property type="entry name" value="L-CYSTINE TRANSPORT SYSTEM PERMEASE PROTEIN TCYL"/>
    <property type="match status" value="1"/>
</dbReference>
<dbReference type="GO" id="GO:0006865">
    <property type="term" value="P:amino acid transport"/>
    <property type="evidence" value="ECO:0007669"/>
    <property type="project" value="UniProtKB-KW"/>
</dbReference>
<sequence length="214" mass="23066">MSWKLFLLLLEAARLTVILSVVSIGVIGFLLATGVCAANMSQNRFARGAGWLFVSFFRGTPLLVQLLLIYYLLPSIGLDVPSEVAAVAGMSLCTAAYQAEIMRGGFAAVPTGLVEAADMAGMSRLTTFRRIRLPIAFKLTLPGLINEWIMMLKSSSLVSVVGVVELTRMAQDLAASTYRPLELYAAAGFIYLCISIVVALVGRGLEARLSWGRL</sequence>
<proteinExistence type="inferred from homology"/>
<evidence type="ECO:0000256" key="4">
    <source>
        <dbReference type="ARBA" id="ARBA00022475"/>
    </source>
</evidence>
<dbReference type="RefSeq" id="WP_184150931.1">
    <property type="nucleotide sequence ID" value="NZ_JACHFM010000003.1"/>
</dbReference>
<keyword evidence="7 9" id="KW-1133">Transmembrane helix</keyword>
<dbReference type="EMBL" id="JACHFM010000003">
    <property type="protein sequence ID" value="MBB5222933.1"/>
    <property type="molecule type" value="Genomic_DNA"/>
</dbReference>
<dbReference type="PANTHER" id="PTHR30614">
    <property type="entry name" value="MEMBRANE COMPONENT OF AMINO ACID ABC TRANSPORTER"/>
    <property type="match status" value="1"/>
</dbReference>
<keyword evidence="12" id="KW-1185">Reference proteome</keyword>
<organism evidence="11 12">
    <name type="scientific">Amaricoccus macauensis</name>
    <dbReference type="NCBI Taxonomy" id="57001"/>
    <lineage>
        <taxon>Bacteria</taxon>
        <taxon>Pseudomonadati</taxon>
        <taxon>Pseudomonadota</taxon>
        <taxon>Alphaproteobacteria</taxon>
        <taxon>Rhodobacterales</taxon>
        <taxon>Paracoccaceae</taxon>
        <taxon>Amaricoccus</taxon>
    </lineage>
</organism>
<accession>A0A840SUI7</accession>
<evidence type="ECO:0000256" key="3">
    <source>
        <dbReference type="ARBA" id="ARBA00022448"/>
    </source>
</evidence>
<keyword evidence="8 9" id="KW-0472">Membrane</keyword>
<dbReference type="GO" id="GO:0022857">
    <property type="term" value="F:transmembrane transporter activity"/>
    <property type="evidence" value="ECO:0007669"/>
    <property type="project" value="InterPro"/>
</dbReference>
<evidence type="ECO:0000313" key="11">
    <source>
        <dbReference type="EMBL" id="MBB5222933.1"/>
    </source>
</evidence>
<feature type="transmembrane region" description="Helical" evidence="9">
    <location>
        <begin position="183"/>
        <end position="205"/>
    </location>
</feature>
<keyword evidence="4" id="KW-1003">Cell membrane</keyword>
<dbReference type="Pfam" id="PF00528">
    <property type="entry name" value="BPD_transp_1"/>
    <property type="match status" value="1"/>
</dbReference>
<dbReference type="PROSITE" id="PS50928">
    <property type="entry name" value="ABC_TM1"/>
    <property type="match status" value="1"/>
</dbReference>
<evidence type="ECO:0000256" key="5">
    <source>
        <dbReference type="ARBA" id="ARBA00022692"/>
    </source>
</evidence>
<dbReference type="InterPro" id="IPR010065">
    <property type="entry name" value="AA_ABC_transptr_permease_3TM"/>
</dbReference>
<evidence type="ECO:0000256" key="1">
    <source>
        <dbReference type="ARBA" id="ARBA00004429"/>
    </source>
</evidence>
<keyword evidence="3 9" id="KW-0813">Transport</keyword>
<evidence type="ECO:0000256" key="7">
    <source>
        <dbReference type="ARBA" id="ARBA00022989"/>
    </source>
</evidence>
<reference evidence="11 12" key="1">
    <citation type="submission" date="2020-08" db="EMBL/GenBank/DDBJ databases">
        <title>Genomic Encyclopedia of Type Strains, Phase IV (KMG-IV): sequencing the most valuable type-strain genomes for metagenomic binning, comparative biology and taxonomic classification.</title>
        <authorList>
            <person name="Goeker M."/>
        </authorList>
    </citation>
    <scope>NUCLEOTIDE SEQUENCE [LARGE SCALE GENOMIC DNA]</scope>
    <source>
        <strain evidence="11 12">DSM 101730</strain>
    </source>
</reference>
<dbReference type="InterPro" id="IPR035906">
    <property type="entry name" value="MetI-like_sf"/>
</dbReference>
<evidence type="ECO:0000256" key="9">
    <source>
        <dbReference type="RuleBase" id="RU363032"/>
    </source>
</evidence>
<evidence type="ECO:0000256" key="8">
    <source>
        <dbReference type="ARBA" id="ARBA00023136"/>
    </source>
</evidence>
<dbReference type="NCBIfam" id="TIGR01726">
    <property type="entry name" value="HEQRo_perm_3TM"/>
    <property type="match status" value="1"/>
</dbReference>
<keyword evidence="6" id="KW-0029">Amino-acid transport</keyword>
<name>A0A840SUI7_9RHOB</name>
<dbReference type="SUPFAM" id="SSF161098">
    <property type="entry name" value="MetI-like"/>
    <property type="match status" value="1"/>
</dbReference>